<dbReference type="PANTHER" id="PTHR31642:SF310">
    <property type="entry name" value="FATTY ALCOHOL:CAFFEOYL-COA ACYLTRANSFERASE"/>
    <property type="match status" value="1"/>
</dbReference>
<dbReference type="InterPro" id="IPR023213">
    <property type="entry name" value="CAT-like_dom_sf"/>
</dbReference>
<dbReference type="InterPro" id="IPR050317">
    <property type="entry name" value="Plant_Fungal_Acyltransferase"/>
</dbReference>
<name>A0A0H2RJ52_9AGAM</name>
<dbReference type="Gene3D" id="3.30.559.10">
    <property type="entry name" value="Chloramphenicol acetyltransferase-like domain"/>
    <property type="match status" value="1"/>
</dbReference>
<sequence>MASPTVDASDVVHWVQSPPPPPGMKTIPIPGMNQIFNPCNECTVVPGPIDVERFKRAVLSWLTLVPHAAGRLSKDKNGSWTITSSYPIPVTTASYTGVYTEEKLNNIFPEIMDSIPWIYSPPADLENHPLTRFKLTHLTRTNETVIFVSMCHCIVDGIALFNVLHMLSDIYCGANVSDLAPRAVTYENYLGNPPPYLDPSGDAYKRALARTPILEKGYEPDAHLNKWMQSMADTDRVDLFFTKEQMDVLVRRANAKLPAKSGRVTTATVLPAYMFTVLNRVYGKPRFNRVLSVLGVRGMFSPQGSSYEFPSTNSAGMAIVQTVSDPFPQKQLLDISFLATSLRKHTENSLKPETLLDITSVYEQRQLQLANENKIAWMLPEDGDGILGSNLMYRTEVRVHFGYGANRCRFYTWPPIKHYLRAFKANPIQYDDGTWEDREGVIHLMFLVEKGYGNKVYDLVRDELRHFTAQDGESKRPLAKL</sequence>
<protein>
    <submittedName>
        <fullName evidence="2">Uncharacterized protein</fullName>
    </submittedName>
</protein>
<keyword evidence="3" id="KW-1185">Reference proteome</keyword>
<dbReference type="OrthoDB" id="1862401at2759"/>
<evidence type="ECO:0000313" key="3">
    <source>
        <dbReference type="Proteomes" id="UP000053477"/>
    </source>
</evidence>
<dbReference type="InParanoid" id="A0A0H2RJ52"/>
<dbReference type="Proteomes" id="UP000053477">
    <property type="component" value="Unassembled WGS sequence"/>
</dbReference>
<dbReference type="AlphaFoldDB" id="A0A0H2RJ52"/>
<gene>
    <name evidence="2" type="ORF">SCHPADRAFT_907771</name>
</gene>
<evidence type="ECO:0000313" key="2">
    <source>
        <dbReference type="EMBL" id="KLO09438.1"/>
    </source>
</evidence>
<accession>A0A0H2RJ52</accession>
<evidence type="ECO:0000256" key="1">
    <source>
        <dbReference type="ARBA" id="ARBA00022679"/>
    </source>
</evidence>
<dbReference type="PANTHER" id="PTHR31642">
    <property type="entry name" value="TRICHOTHECENE 3-O-ACETYLTRANSFERASE"/>
    <property type="match status" value="1"/>
</dbReference>
<organism evidence="2 3">
    <name type="scientific">Schizopora paradoxa</name>
    <dbReference type="NCBI Taxonomy" id="27342"/>
    <lineage>
        <taxon>Eukaryota</taxon>
        <taxon>Fungi</taxon>
        <taxon>Dikarya</taxon>
        <taxon>Basidiomycota</taxon>
        <taxon>Agaricomycotina</taxon>
        <taxon>Agaricomycetes</taxon>
        <taxon>Hymenochaetales</taxon>
        <taxon>Schizoporaceae</taxon>
        <taxon>Schizopora</taxon>
    </lineage>
</organism>
<dbReference type="GO" id="GO:0016747">
    <property type="term" value="F:acyltransferase activity, transferring groups other than amino-acyl groups"/>
    <property type="evidence" value="ECO:0007669"/>
    <property type="project" value="TreeGrafter"/>
</dbReference>
<proteinExistence type="predicted"/>
<reference evidence="2 3" key="1">
    <citation type="submission" date="2015-04" db="EMBL/GenBank/DDBJ databases">
        <title>Complete genome sequence of Schizopora paradoxa KUC8140, a cosmopolitan wood degrader in East Asia.</title>
        <authorList>
            <consortium name="DOE Joint Genome Institute"/>
            <person name="Min B."/>
            <person name="Park H."/>
            <person name="Jang Y."/>
            <person name="Kim J.-J."/>
            <person name="Kim K.H."/>
            <person name="Pangilinan J."/>
            <person name="Lipzen A."/>
            <person name="Riley R."/>
            <person name="Grigoriev I.V."/>
            <person name="Spatafora J.W."/>
            <person name="Choi I.-G."/>
        </authorList>
    </citation>
    <scope>NUCLEOTIDE SEQUENCE [LARGE SCALE GENOMIC DNA]</scope>
    <source>
        <strain evidence="2 3">KUC8140</strain>
    </source>
</reference>
<keyword evidence="1" id="KW-0808">Transferase</keyword>
<dbReference type="SUPFAM" id="SSF52777">
    <property type="entry name" value="CoA-dependent acyltransferases"/>
    <property type="match status" value="1"/>
</dbReference>
<dbReference type="EMBL" id="KQ086056">
    <property type="protein sequence ID" value="KLO09438.1"/>
    <property type="molecule type" value="Genomic_DNA"/>
</dbReference>